<protein>
    <submittedName>
        <fullName evidence="3">Putative peptidoglycan binding domain-containing protein</fullName>
    </submittedName>
</protein>
<evidence type="ECO:0000259" key="2">
    <source>
        <dbReference type="Pfam" id="PF01471"/>
    </source>
</evidence>
<feature type="chain" id="PRO_5011594850" evidence="1">
    <location>
        <begin position="35"/>
        <end position="138"/>
    </location>
</feature>
<proteinExistence type="predicted"/>
<keyword evidence="4" id="KW-1185">Reference proteome</keyword>
<evidence type="ECO:0000313" key="4">
    <source>
        <dbReference type="Proteomes" id="UP000198716"/>
    </source>
</evidence>
<dbReference type="Gene3D" id="1.10.101.10">
    <property type="entry name" value="PGBD-like superfamily/PGBD"/>
    <property type="match status" value="1"/>
</dbReference>
<evidence type="ECO:0000313" key="3">
    <source>
        <dbReference type="EMBL" id="SFD94057.1"/>
    </source>
</evidence>
<keyword evidence="1" id="KW-0732">Signal</keyword>
<dbReference type="SUPFAM" id="SSF47090">
    <property type="entry name" value="PGBD-like"/>
    <property type="match status" value="1"/>
</dbReference>
<sequence length="138" mass="14050">MPRATNGTKRTLKALGLATASATAALAFPLTATAASTAIPSCTTTDGVIPASSSGSHYCVMGVGNGGSPVTALQRSLRACEGQSIAVDGIYGPATRNAVLNVQRRAGISRDGVYGPQTRDAMSWHVGADCVSYQYGWG</sequence>
<feature type="signal peptide" evidence="1">
    <location>
        <begin position="1"/>
        <end position="34"/>
    </location>
</feature>
<dbReference type="InterPro" id="IPR036365">
    <property type="entry name" value="PGBD-like_sf"/>
</dbReference>
<organism evidence="3 4">
    <name type="scientific">Actinopolyspora alba</name>
    <dbReference type="NCBI Taxonomy" id="673379"/>
    <lineage>
        <taxon>Bacteria</taxon>
        <taxon>Bacillati</taxon>
        <taxon>Actinomycetota</taxon>
        <taxon>Actinomycetes</taxon>
        <taxon>Actinopolysporales</taxon>
        <taxon>Actinopolysporaceae</taxon>
        <taxon>Actinopolyspora</taxon>
        <taxon>Actinopolyspora alba group</taxon>
    </lineage>
</organism>
<dbReference type="Proteomes" id="UP000198716">
    <property type="component" value="Unassembled WGS sequence"/>
</dbReference>
<dbReference type="RefSeq" id="WP_175496751.1">
    <property type="nucleotide sequence ID" value="NZ_FOMZ01000005.1"/>
</dbReference>
<gene>
    <name evidence="3" type="ORF">SAMN04487819_105233</name>
</gene>
<reference evidence="4" key="1">
    <citation type="submission" date="2016-10" db="EMBL/GenBank/DDBJ databases">
        <authorList>
            <person name="Varghese N."/>
            <person name="Submissions S."/>
        </authorList>
    </citation>
    <scope>NUCLEOTIDE SEQUENCE [LARGE SCALE GENOMIC DNA]</scope>
    <source>
        <strain evidence="4">DSM 45004</strain>
    </source>
</reference>
<dbReference type="Pfam" id="PF01471">
    <property type="entry name" value="PG_binding_1"/>
    <property type="match status" value="1"/>
</dbReference>
<dbReference type="EMBL" id="FOMZ01000005">
    <property type="protein sequence ID" value="SFD94057.1"/>
    <property type="molecule type" value="Genomic_DNA"/>
</dbReference>
<evidence type="ECO:0000256" key="1">
    <source>
        <dbReference type="SAM" id="SignalP"/>
    </source>
</evidence>
<feature type="domain" description="Peptidoglycan binding-like" evidence="2">
    <location>
        <begin position="67"/>
        <end position="122"/>
    </location>
</feature>
<dbReference type="AlphaFoldDB" id="A0A1I1WFY3"/>
<name>A0A1I1WFY3_9ACTN</name>
<dbReference type="InterPro" id="IPR002477">
    <property type="entry name" value="Peptidoglycan-bd-like"/>
</dbReference>
<dbReference type="InterPro" id="IPR036366">
    <property type="entry name" value="PGBDSf"/>
</dbReference>
<accession>A0A1I1WFY3</accession>